<evidence type="ECO:0000313" key="3">
    <source>
        <dbReference type="Proteomes" id="UP001159363"/>
    </source>
</evidence>
<keyword evidence="3" id="KW-1185">Reference proteome</keyword>
<feature type="domain" description="PiggyBac transposable element-derived protein" evidence="1">
    <location>
        <begin position="195"/>
        <end position="297"/>
    </location>
</feature>
<protein>
    <recommendedName>
        <fullName evidence="1">PiggyBac transposable element-derived protein domain-containing protein</fullName>
    </recommendedName>
</protein>
<evidence type="ECO:0000259" key="1">
    <source>
        <dbReference type="Pfam" id="PF13843"/>
    </source>
</evidence>
<reference evidence="2 3" key="1">
    <citation type="submission" date="2023-02" db="EMBL/GenBank/DDBJ databases">
        <title>LHISI_Scaffold_Assembly.</title>
        <authorList>
            <person name="Stuart O.P."/>
            <person name="Cleave R."/>
            <person name="Magrath M.J.L."/>
            <person name="Mikheyev A.S."/>
        </authorList>
    </citation>
    <scope>NUCLEOTIDE SEQUENCE [LARGE SCALE GENOMIC DNA]</scope>
    <source>
        <strain evidence="2">Daus_M_001</strain>
        <tissue evidence="2">Leg muscle</tissue>
    </source>
</reference>
<dbReference type="InterPro" id="IPR029526">
    <property type="entry name" value="PGBD"/>
</dbReference>
<dbReference type="Proteomes" id="UP001159363">
    <property type="component" value="Chromosome 1"/>
</dbReference>
<proteinExistence type="predicted"/>
<gene>
    <name evidence="2" type="ORF">PR048_000311</name>
</gene>
<accession>A0ABQ9IE93</accession>
<dbReference type="Pfam" id="PF13843">
    <property type="entry name" value="DDE_Tnp_1_7"/>
    <property type="match status" value="2"/>
</dbReference>
<feature type="non-terminal residue" evidence="2">
    <location>
        <position position="297"/>
    </location>
</feature>
<organism evidence="2 3">
    <name type="scientific">Dryococelus australis</name>
    <dbReference type="NCBI Taxonomy" id="614101"/>
    <lineage>
        <taxon>Eukaryota</taxon>
        <taxon>Metazoa</taxon>
        <taxon>Ecdysozoa</taxon>
        <taxon>Arthropoda</taxon>
        <taxon>Hexapoda</taxon>
        <taxon>Insecta</taxon>
        <taxon>Pterygota</taxon>
        <taxon>Neoptera</taxon>
        <taxon>Polyneoptera</taxon>
        <taxon>Phasmatodea</taxon>
        <taxon>Verophasmatodea</taxon>
        <taxon>Anareolatae</taxon>
        <taxon>Phasmatidae</taxon>
        <taxon>Eurycanthinae</taxon>
        <taxon>Dryococelus</taxon>
    </lineage>
</organism>
<feature type="domain" description="PiggyBac transposable element-derived protein" evidence="1">
    <location>
        <begin position="56"/>
        <end position="184"/>
    </location>
</feature>
<dbReference type="PANTHER" id="PTHR46599:SF3">
    <property type="entry name" value="PIGGYBAC TRANSPOSABLE ELEMENT-DERIVED PROTEIN 4"/>
    <property type="match status" value="1"/>
</dbReference>
<evidence type="ECO:0000313" key="2">
    <source>
        <dbReference type="EMBL" id="KAJ8895002.1"/>
    </source>
</evidence>
<dbReference type="EMBL" id="JARBHB010000001">
    <property type="protein sequence ID" value="KAJ8895002.1"/>
    <property type="molecule type" value="Genomic_DNA"/>
</dbReference>
<sequence>MAARKRSDIFVCGKDIEAMMRYFEMLTSESSSSEDEMDCDNIRLVAANQSYAVDNDTYNSSSDYWSKEVTVDTPYFRSVLQWRSFVALNKYLDLVYNETLYRADPLRKIHSIITMASNSFRAVYTPSGSMCIDESLMKCSRRLYFIQYNKSKHARFGIKFYKLCDSANSYIGDFKFYMEKDKTDGTLTSIAIVMYSSPDLFHRLFSAGTNYCGTVRTNRKHMPKELTREILKVGEAVAYSNTNITAMKWKDKREGSMLSTKHTLDFAETGKELRKMQTKIMKPTAVIDYDMKMRGID</sequence>
<comment type="caution">
    <text evidence="2">The sequence shown here is derived from an EMBL/GenBank/DDBJ whole genome shotgun (WGS) entry which is preliminary data.</text>
</comment>
<name>A0ABQ9IE93_9NEOP</name>
<dbReference type="PANTHER" id="PTHR46599">
    <property type="entry name" value="PIGGYBAC TRANSPOSABLE ELEMENT-DERIVED PROTEIN 4"/>
    <property type="match status" value="1"/>
</dbReference>